<evidence type="ECO:0000313" key="2">
    <source>
        <dbReference type="Proteomes" id="UP001347796"/>
    </source>
</evidence>
<evidence type="ECO:0000313" key="1">
    <source>
        <dbReference type="EMBL" id="KAK6189825.1"/>
    </source>
</evidence>
<proteinExistence type="predicted"/>
<keyword evidence="2" id="KW-1185">Reference proteome</keyword>
<dbReference type="AlphaFoldDB" id="A0AAN8KAQ0"/>
<dbReference type="EMBL" id="JAZGQO010000002">
    <property type="protein sequence ID" value="KAK6189825.1"/>
    <property type="molecule type" value="Genomic_DNA"/>
</dbReference>
<name>A0AAN8KAQ0_PATCE</name>
<protein>
    <submittedName>
        <fullName evidence="1">Uncharacterized protein</fullName>
    </submittedName>
</protein>
<sequence length="174" mass="19841">MKQILIRLYSSGRVVLEGIRVDFWWHSPESMELVRPSTGDTWNNIAYFRIYVSLPWSDGYSQVFVLYQDGNMRLLNPTPHGLDWAPFGTSVIFGQTDVDDFRPAVSITKVEIEPEELTMKIIYSDGSSTDANLVPYVFSLKPTCMSSTKVKIWCESFCVRSTKIMEKIVPASPK</sequence>
<gene>
    <name evidence="1" type="ORF">SNE40_001812</name>
</gene>
<reference evidence="1 2" key="1">
    <citation type="submission" date="2024-01" db="EMBL/GenBank/DDBJ databases">
        <title>The genome of the rayed Mediterranean limpet Patella caerulea (Linnaeus, 1758).</title>
        <authorList>
            <person name="Anh-Thu Weber A."/>
            <person name="Halstead-Nussloch G."/>
        </authorList>
    </citation>
    <scope>NUCLEOTIDE SEQUENCE [LARGE SCALE GENOMIC DNA]</scope>
    <source>
        <strain evidence="1">AATW-2023a</strain>
        <tissue evidence="1">Whole specimen</tissue>
    </source>
</reference>
<dbReference type="Proteomes" id="UP001347796">
    <property type="component" value="Unassembled WGS sequence"/>
</dbReference>
<comment type="caution">
    <text evidence="1">The sequence shown here is derived from an EMBL/GenBank/DDBJ whole genome shotgun (WGS) entry which is preliminary data.</text>
</comment>
<accession>A0AAN8KAQ0</accession>
<organism evidence="1 2">
    <name type="scientific">Patella caerulea</name>
    <name type="common">Rayed Mediterranean limpet</name>
    <dbReference type="NCBI Taxonomy" id="87958"/>
    <lineage>
        <taxon>Eukaryota</taxon>
        <taxon>Metazoa</taxon>
        <taxon>Spiralia</taxon>
        <taxon>Lophotrochozoa</taxon>
        <taxon>Mollusca</taxon>
        <taxon>Gastropoda</taxon>
        <taxon>Patellogastropoda</taxon>
        <taxon>Patelloidea</taxon>
        <taxon>Patellidae</taxon>
        <taxon>Patella</taxon>
    </lineage>
</organism>